<keyword evidence="2" id="KW-0812">Transmembrane</keyword>
<keyword evidence="2" id="KW-1133">Transmembrane helix</keyword>
<feature type="compositionally biased region" description="Basic and acidic residues" evidence="1">
    <location>
        <begin position="932"/>
        <end position="942"/>
    </location>
</feature>
<feature type="compositionally biased region" description="Polar residues" evidence="1">
    <location>
        <begin position="987"/>
        <end position="1025"/>
    </location>
</feature>
<feature type="region of interest" description="Disordered" evidence="1">
    <location>
        <begin position="263"/>
        <end position="302"/>
    </location>
</feature>
<protein>
    <recommendedName>
        <fullName evidence="7">Papillote</fullName>
    </recommendedName>
</protein>
<name>A0A1B0GK04_LUTLO</name>
<keyword evidence="2" id="KW-0472">Membrane</keyword>
<evidence type="ECO:0000313" key="4">
    <source>
        <dbReference type="EMBL" id="MBC1172830.1"/>
    </source>
</evidence>
<feature type="compositionally biased region" description="Basic and acidic residues" evidence="1">
    <location>
        <begin position="285"/>
        <end position="296"/>
    </location>
</feature>
<reference evidence="5" key="3">
    <citation type="submission" date="2020-05" db="UniProtKB">
        <authorList>
            <consortium name="EnsemblMetazoa"/>
        </authorList>
    </citation>
    <scope>IDENTIFICATION</scope>
    <source>
        <strain evidence="5">Jacobina</strain>
    </source>
</reference>
<feature type="region of interest" description="Disordered" evidence="1">
    <location>
        <begin position="853"/>
        <end position="1037"/>
    </location>
</feature>
<dbReference type="EMBL" id="GITU01004127">
    <property type="protein sequence ID" value="MBC1172830.1"/>
    <property type="molecule type" value="Transcribed_RNA"/>
</dbReference>
<evidence type="ECO:0000313" key="5">
    <source>
        <dbReference type="EnsemblMetazoa" id="LLOJ006816-PA"/>
    </source>
</evidence>
<accession>A0A1B0GK04</accession>
<feature type="compositionally biased region" description="Polar residues" evidence="1">
    <location>
        <begin position="861"/>
        <end position="882"/>
    </location>
</feature>
<dbReference type="AlphaFoldDB" id="A0A1B0GK04"/>
<reference evidence="6" key="1">
    <citation type="submission" date="2012-05" db="EMBL/GenBank/DDBJ databases">
        <title>Whole Genome Assembly of Lutzomyia longipalpis.</title>
        <authorList>
            <person name="Richards S."/>
            <person name="Qu C."/>
            <person name="Dillon R."/>
            <person name="Worley K."/>
            <person name="Scherer S."/>
            <person name="Batterton M."/>
            <person name="Taylor A."/>
            <person name="Hawes A."/>
            <person name="Hernandez B."/>
            <person name="Kovar C."/>
            <person name="Mandapat C."/>
            <person name="Pham C."/>
            <person name="Qu C."/>
            <person name="Jing C."/>
            <person name="Bess C."/>
            <person name="Bandaranaike D."/>
            <person name="Ngo D."/>
            <person name="Ongeri F."/>
            <person name="Arias F."/>
            <person name="Lara F."/>
            <person name="Weissenberger G."/>
            <person name="Kamau G."/>
            <person name="Han H."/>
            <person name="Shen H."/>
            <person name="Dinh H."/>
            <person name="Khalil I."/>
            <person name="Jones J."/>
            <person name="Shafer J."/>
            <person name="Jayaseelan J."/>
            <person name="Quiroz J."/>
            <person name="Blankenburg K."/>
            <person name="Nguyen L."/>
            <person name="Jackson L."/>
            <person name="Francisco L."/>
            <person name="Tang L.-Y."/>
            <person name="Pu L.-L."/>
            <person name="Perales L."/>
            <person name="Lorensuhewa L."/>
            <person name="Munidasa M."/>
            <person name="Coyle M."/>
            <person name="Taylor M."/>
            <person name="Puazo M."/>
            <person name="Firestine M."/>
            <person name="Scheel M."/>
            <person name="Javaid M."/>
            <person name="Wang M."/>
            <person name="Li M."/>
            <person name="Tabassum N."/>
            <person name="Saada N."/>
            <person name="Osuji N."/>
            <person name="Aqrawi P."/>
            <person name="Fu Q."/>
            <person name="Thornton R."/>
            <person name="Raj R."/>
            <person name="Goodspeed R."/>
            <person name="Mata R."/>
            <person name="Najjar R."/>
            <person name="Gubbala S."/>
            <person name="Lee S."/>
            <person name="Denson S."/>
            <person name="Patil S."/>
            <person name="Macmil S."/>
            <person name="Qi S."/>
            <person name="Matskevitch T."/>
            <person name="Palculict T."/>
            <person name="Mathew T."/>
            <person name="Vee V."/>
            <person name="Velamala V."/>
            <person name="Korchina V."/>
            <person name="Cai W."/>
            <person name="Liu W."/>
            <person name="Dai W."/>
            <person name="Zou X."/>
            <person name="Zhu Y."/>
            <person name="Zhang Y."/>
            <person name="Wu Y.-Q."/>
            <person name="Xin Y."/>
            <person name="Nazarath L."/>
            <person name="Kovar C."/>
            <person name="Han Y."/>
            <person name="Muzny D."/>
            <person name="Gibbs R."/>
        </authorList>
    </citation>
    <scope>NUCLEOTIDE SEQUENCE [LARGE SCALE GENOMIC DNA]</scope>
    <source>
        <strain evidence="6">Jacobina</strain>
    </source>
</reference>
<dbReference type="EMBL" id="AJWK01022490">
    <property type="status" value="NOT_ANNOTATED_CDS"/>
    <property type="molecule type" value="Genomic_DNA"/>
</dbReference>
<organism evidence="5 6">
    <name type="scientific">Lutzomyia longipalpis</name>
    <name type="common">Sand fly</name>
    <dbReference type="NCBI Taxonomy" id="7200"/>
    <lineage>
        <taxon>Eukaryota</taxon>
        <taxon>Metazoa</taxon>
        <taxon>Ecdysozoa</taxon>
        <taxon>Arthropoda</taxon>
        <taxon>Hexapoda</taxon>
        <taxon>Insecta</taxon>
        <taxon>Pterygota</taxon>
        <taxon>Neoptera</taxon>
        <taxon>Endopterygota</taxon>
        <taxon>Diptera</taxon>
        <taxon>Nematocera</taxon>
        <taxon>Psychodoidea</taxon>
        <taxon>Psychodidae</taxon>
        <taxon>Lutzomyia</taxon>
        <taxon>Lutzomyia</taxon>
    </lineage>
</organism>
<dbReference type="PANTHER" id="PTHR46560:SF11">
    <property type="entry name" value="GH09980P"/>
    <property type="match status" value="1"/>
</dbReference>
<dbReference type="PROSITE" id="PS51257">
    <property type="entry name" value="PROKAR_LIPOPROTEIN"/>
    <property type="match status" value="1"/>
</dbReference>
<feature type="transmembrane region" description="Helical" evidence="2">
    <location>
        <begin position="190"/>
        <end position="214"/>
    </location>
</feature>
<evidence type="ECO:0008006" key="7">
    <source>
        <dbReference type="Google" id="ProtNLM"/>
    </source>
</evidence>
<dbReference type="EMBL" id="AJWK01022492">
    <property type="status" value="NOT_ANNOTATED_CDS"/>
    <property type="molecule type" value="Genomic_DNA"/>
</dbReference>
<keyword evidence="6" id="KW-1185">Reference proteome</keyword>
<dbReference type="EMBL" id="AJWK01022485">
    <property type="status" value="NOT_ANNOTATED_CDS"/>
    <property type="molecule type" value="Genomic_DNA"/>
</dbReference>
<dbReference type="VEuPathDB" id="VectorBase:LLONM1_005564"/>
<dbReference type="VEuPathDB" id="VectorBase:LLOJ006816"/>
<dbReference type="EMBL" id="AJWK01022487">
    <property type="status" value="NOT_ANNOTATED_CDS"/>
    <property type="molecule type" value="Genomic_DNA"/>
</dbReference>
<evidence type="ECO:0000256" key="3">
    <source>
        <dbReference type="SAM" id="SignalP"/>
    </source>
</evidence>
<dbReference type="EMBL" id="AJWK01022489">
    <property type="status" value="NOT_ANNOTATED_CDS"/>
    <property type="molecule type" value="Genomic_DNA"/>
</dbReference>
<dbReference type="PANTHER" id="PTHR46560">
    <property type="entry name" value="CYPHER, ISOFORM B"/>
    <property type="match status" value="1"/>
</dbReference>
<evidence type="ECO:0000256" key="1">
    <source>
        <dbReference type="SAM" id="MobiDB-lite"/>
    </source>
</evidence>
<feature type="compositionally biased region" description="Low complexity" evidence="1">
    <location>
        <begin position="944"/>
        <end position="957"/>
    </location>
</feature>
<keyword evidence="3" id="KW-0732">Signal</keyword>
<reference evidence="4" key="2">
    <citation type="journal article" date="2020" name="BMC">
        <title>Leishmania infection induces a limited differential gene expression in the sand fly midgut.</title>
        <authorList>
            <person name="Coutinho-Abreu I.V."/>
            <person name="Serafim T.D."/>
            <person name="Meneses C."/>
            <person name="Kamhawi S."/>
            <person name="Oliveira F."/>
            <person name="Valenzuela J.G."/>
        </authorList>
    </citation>
    <scope>NUCLEOTIDE SEQUENCE</scope>
    <source>
        <strain evidence="4">Jacobina</strain>
        <tissue evidence="4">Midgut</tissue>
    </source>
</reference>
<evidence type="ECO:0000313" key="6">
    <source>
        <dbReference type="Proteomes" id="UP000092461"/>
    </source>
</evidence>
<feature type="signal peptide" evidence="3">
    <location>
        <begin position="1"/>
        <end position="23"/>
    </location>
</feature>
<proteinExistence type="predicted"/>
<dbReference type="EMBL" id="AJWK01022486">
    <property type="status" value="NOT_ANNOTATED_CDS"/>
    <property type="molecule type" value="Genomic_DNA"/>
</dbReference>
<dbReference type="Proteomes" id="UP000092461">
    <property type="component" value="Unassembled WGS sequence"/>
</dbReference>
<dbReference type="EMBL" id="AJWK01022488">
    <property type="status" value="NOT_ANNOTATED_CDS"/>
    <property type="molecule type" value="Genomic_DNA"/>
</dbReference>
<dbReference type="EnsemblMetazoa" id="LLOJ006816-RA">
    <property type="protein sequence ID" value="LLOJ006816-PA"/>
    <property type="gene ID" value="LLOJ006816"/>
</dbReference>
<sequence>MYRSVAIYCILLGVSCSWITTLAQSNYASHANNVEYQGEGLPEEATLDGKVTKLDDLSPIIFLNRTKAALNCGAGSMQVDLKFNEKFYGIAYADFDRNSACQILGKGDLSYKLELPLKGCGTKQEPQRVFTNNIVVRFHPGLEMDGDEIITIVCRYPPPVAPIPAGLPAPILNDVVPASVVEAPLKGIQILLIICAIMFLTLLLLGLGVSYYCLRRRPVTVVRRLPMSMGSGSEITKLSGSSLGNISAFEGLKIPRAHAPLAAVHSSSGSDGPLISDTIPSDYPSESHSEIEEVDTRSLPVSSTGSFENRAFVQDNSSIYSEHYGHTQEFQAANAVAQASMVPRLPLAVKESSPKFDVQVRVKRAAPPPPASLSSDTDSVANTRIERNNLSTIMESHEDRDSILTIDSMPQDVAHSQFTYVPELHPAPRHVQAPPVFSRIVRKQQEMIQRQERQWPEDIVDAPPSIPDTRSIASLGTEMTDTHSIGEMIDSSHLYPISSYRSSIHMENTEAMPEPPIHVMRKPEITSHVQEMIQRQERQWPEDIVDAPPSIPDTRSIASLGTEMTDTHSIGEMIDSSHLYPISSYRSSIHMENTEAMPEPPIHVMRKPEITSHVVDDVFLRTITEKKTIEDIEKYKRKVTEYASAKPIPDPTWDVTIRKYATDEHQQPQWEDFSDRSSSISGVPLTPQMERAPLVNVPPMPYLDESGEKLRSPELVGNMKPIELPPEDKSVPNWDVLIRILEPEISEIDDRTSTESPVSFLTRQLSYEDKTKWKEIITTESTLRTMLTEAVVKEDFERIRSDARYESLFEPQSWDVIIRILAPPEEDVELRNARKFKKKEAWDTRSRRSSLPTLYEYDSDGGSSVRTISQDPSQPISIQLQQHRSRRTSRSSSTYRSDNVDMRSMSEVTVDFGRPDHLDNTSDASSHYPNRYYEDDPYDRRSLQRSLSQPSLARSASEFTERWVAPDTGSDMSSPDQTPKVRRSRRLMTTFQQLPSTSGSSQQEHVVAQSQYVEQRTSYQASGSVAPQDWYGDQGRM</sequence>
<feature type="chain" id="PRO_5044555689" description="Papillote" evidence="3">
    <location>
        <begin position="24"/>
        <end position="1037"/>
    </location>
</feature>
<evidence type="ECO:0000256" key="2">
    <source>
        <dbReference type="SAM" id="Phobius"/>
    </source>
</evidence>
<dbReference type="EMBL" id="AJWK01022491">
    <property type="status" value="NOT_ANNOTATED_CDS"/>
    <property type="molecule type" value="Genomic_DNA"/>
</dbReference>